<dbReference type="AlphaFoldDB" id="A0A5P9CIP4"/>
<organism evidence="3 4">
    <name type="scientific">Vibrio aquimaris</name>
    <dbReference type="NCBI Taxonomy" id="2587862"/>
    <lineage>
        <taxon>Bacteria</taxon>
        <taxon>Pseudomonadati</taxon>
        <taxon>Pseudomonadota</taxon>
        <taxon>Gammaproteobacteria</taxon>
        <taxon>Vibrionales</taxon>
        <taxon>Vibrionaceae</taxon>
        <taxon>Vibrio</taxon>
    </lineage>
</organism>
<evidence type="ECO:0000256" key="1">
    <source>
        <dbReference type="SAM" id="MobiDB-lite"/>
    </source>
</evidence>
<feature type="compositionally biased region" description="Polar residues" evidence="1">
    <location>
        <begin position="1"/>
        <end position="19"/>
    </location>
</feature>
<evidence type="ECO:0000313" key="3">
    <source>
        <dbReference type="EMBL" id="QFT26130.1"/>
    </source>
</evidence>
<dbReference type="Proteomes" id="UP000326936">
    <property type="component" value="Chromosome"/>
</dbReference>
<dbReference type="InterPro" id="IPR049002">
    <property type="entry name" value="Stv"/>
</dbReference>
<sequence length="121" mass="13345">MKTLQPDQQRVNREQTSVDGSEANRSHSSPVIEAKGVSSRVGVVDASGSSDLGNIKDYRIFKYQRRHSGGAETEANIVDAIINNRQGTTRTTDVLTVRERTFAFSEASLSDVFKQLDLKNS</sequence>
<evidence type="ECO:0000259" key="2">
    <source>
        <dbReference type="Pfam" id="PF21527"/>
    </source>
</evidence>
<protein>
    <recommendedName>
        <fullName evidence="2">Putative adhesin Stv domain-containing protein</fullName>
    </recommendedName>
</protein>
<dbReference type="RefSeq" id="WP_152430317.1">
    <property type="nucleotide sequence ID" value="NZ_CBCSDK010000002.1"/>
</dbReference>
<dbReference type="KEGG" id="vaq:FIV01_06800"/>
<feature type="domain" description="Putative adhesin Stv" evidence="2">
    <location>
        <begin position="28"/>
        <end position="117"/>
    </location>
</feature>
<proteinExistence type="predicted"/>
<evidence type="ECO:0000313" key="4">
    <source>
        <dbReference type="Proteomes" id="UP000326936"/>
    </source>
</evidence>
<reference evidence="3 4" key="1">
    <citation type="submission" date="2019-10" db="EMBL/GenBank/DDBJ databases">
        <title>Complete genome sequence of Vibrio sp. strain THAF100, isolated from non-filtered water from the water column of tank 6 of a marine aquarium containing stony-coral fragments. Water maintained at 26 degree C.</title>
        <authorList>
            <person name="Ruckert C."/>
            <person name="Franco A."/>
            <person name="Kalinowski J."/>
            <person name="Glaeser S."/>
        </authorList>
    </citation>
    <scope>NUCLEOTIDE SEQUENCE [LARGE SCALE GENOMIC DNA]</scope>
    <source>
        <strain evidence="3 4">THAF100</strain>
    </source>
</reference>
<keyword evidence="4" id="KW-1185">Reference proteome</keyword>
<accession>A0A5P9CIP4</accession>
<name>A0A5P9CIP4_9VIBR</name>
<dbReference type="EMBL" id="CP045350">
    <property type="protein sequence ID" value="QFT26130.1"/>
    <property type="molecule type" value="Genomic_DNA"/>
</dbReference>
<dbReference type="Pfam" id="PF21527">
    <property type="entry name" value="Stv"/>
    <property type="match status" value="1"/>
</dbReference>
<feature type="region of interest" description="Disordered" evidence="1">
    <location>
        <begin position="1"/>
        <end position="37"/>
    </location>
</feature>
<gene>
    <name evidence="3" type="ORF">FIV01_06800</name>
</gene>